<feature type="binding site" evidence="7">
    <location>
        <begin position="184"/>
        <end position="185"/>
    </location>
    <ligand>
        <name>substrate</name>
    </ligand>
</feature>
<gene>
    <name evidence="9" type="ORF">LN736_05885</name>
</gene>
<dbReference type="Pfam" id="PF01725">
    <property type="entry name" value="Ham1p_like"/>
    <property type="match status" value="1"/>
</dbReference>
<protein>
    <recommendedName>
        <fullName evidence="7">dITP/XTP pyrophosphatase</fullName>
        <ecNumber evidence="7">3.6.1.66</ecNumber>
    </recommendedName>
    <alternativeName>
        <fullName evidence="7">Non-canonical purine NTP pyrophosphatase</fullName>
    </alternativeName>
    <alternativeName>
        <fullName evidence="7">Non-standard purine NTP pyrophosphatase</fullName>
    </alternativeName>
    <alternativeName>
        <fullName evidence="7">Nucleoside-triphosphate diphosphatase</fullName>
    </alternativeName>
    <alternativeName>
        <fullName evidence="7">Nucleoside-triphosphate pyrophosphatase</fullName>
        <shortName evidence="7">NTPase</shortName>
    </alternativeName>
</protein>
<reference evidence="9" key="1">
    <citation type="submission" date="2021-11" db="EMBL/GenBank/DDBJ databases">
        <authorList>
            <person name="Qingchun L."/>
            <person name="Dong Z."/>
            <person name="Zongwei Q."/>
            <person name="Jia Z."/>
            <person name="Duotao L."/>
        </authorList>
    </citation>
    <scope>NUCLEOTIDE SEQUENCE</scope>
    <source>
        <strain evidence="9">WLY-B-L2</strain>
    </source>
</reference>
<dbReference type="GO" id="GO:0036220">
    <property type="term" value="F:ITP diphosphatase activity"/>
    <property type="evidence" value="ECO:0007669"/>
    <property type="project" value="UniProtKB-EC"/>
</dbReference>
<evidence type="ECO:0000256" key="5">
    <source>
        <dbReference type="ARBA" id="ARBA00022842"/>
    </source>
</evidence>
<dbReference type="EMBL" id="JAJJPB010000004">
    <property type="protein sequence ID" value="MCC9294390.1"/>
    <property type="molecule type" value="Genomic_DNA"/>
</dbReference>
<evidence type="ECO:0000256" key="6">
    <source>
        <dbReference type="ARBA" id="ARBA00023080"/>
    </source>
</evidence>
<keyword evidence="10" id="KW-1185">Reference proteome</keyword>
<dbReference type="Gene3D" id="3.90.950.10">
    <property type="match status" value="1"/>
</dbReference>
<proteinExistence type="inferred from homology"/>
<keyword evidence="2 7" id="KW-0479">Metal-binding</keyword>
<dbReference type="NCBIfam" id="TIGR00042">
    <property type="entry name" value="RdgB/HAM1 family non-canonical purine NTP pyrophosphatase"/>
    <property type="match status" value="1"/>
</dbReference>
<dbReference type="PANTHER" id="PTHR11067">
    <property type="entry name" value="INOSINE TRIPHOSPHATE PYROPHOSPHATASE/HAM1 PROTEIN"/>
    <property type="match status" value="1"/>
</dbReference>
<evidence type="ECO:0000256" key="1">
    <source>
        <dbReference type="ARBA" id="ARBA00008023"/>
    </source>
</evidence>
<evidence type="ECO:0000313" key="10">
    <source>
        <dbReference type="Proteomes" id="UP001165422"/>
    </source>
</evidence>
<name>A0ABS8N3Q7_9CLOT</name>
<feature type="binding site" evidence="7">
    <location>
        <position position="73"/>
    </location>
    <ligand>
        <name>Mg(2+)</name>
        <dbReference type="ChEBI" id="CHEBI:18420"/>
    </ligand>
</feature>
<sequence>MVKKLVVASNNYNKIREIKQILAQYPLEILSMGEIGVNIDIDENGTTFLENAYKKAKTVYDFLGRKFMVLADDSGLIVKGLNGEPGVHSARFAGEHGNDKKNNEKLLKLLENKNRESRNARFLCTMVLILGVDEVLEVQGEIEGIICEEERGNNRFGYDPLFYVPEYNMTFGEMSAELKNSISHRARALKKLKIEMGKYIEKKV</sequence>
<dbReference type="InterPro" id="IPR020922">
    <property type="entry name" value="dITP/XTP_pyrophosphatase"/>
</dbReference>
<accession>A0ABS8N3Q7</accession>
<dbReference type="InterPro" id="IPR029001">
    <property type="entry name" value="ITPase-like_fam"/>
</dbReference>
<dbReference type="InterPro" id="IPR002637">
    <property type="entry name" value="RdgB/HAM1"/>
</dbReference>
<comment type="subunit">
    <text evidence="7">Homodimer.</text>
</comment>
<dbReference type="RefSeq" id="WP_190972262.1">
    <property type="nucleotide sequence ID" value="NZ_JAJJPB010000004.1"/>
</dbReference>
<evidence type="ECO:0000256" key="8">
    <source>
        <dbReference type="RuleBase" id="RU003781"/>
    </source>
</evidence>
<comment type="function">
    <text evidence="7">Pyrophosphatase that catalyzes the hydrolysis of nucleoside triphosphates to their monophosphate derivatives, with a high preference for the non-canonical purine nucleotides XTP (xanthosine triphosphate), dITP (deoxyinosine triphosphate) and ITP. Seems to function as a house-cleaning enzyme that removes non-canonical purine nucleotides from the nucleotide pool, thus preventing their incorporation into DNA/RNA and avoiding chromosomal lesions.</text>
</comment>
<dbReference type="SUPFAM" id="SSF52972">
    <property type="entry name" value="ITPase-like"/>
    <property type="match status" value="1"/>
</dbReference>
<feature type="binding site" evidence="7">
    <location>
        <begin position="9"/>
        <end position="14"/>
    </location>
    <ligand>
        <name>substrate</name>
    </ligand>
</feature>
<comment type="cofactor">
    <cofactor evidence="7">
        <name>Mg(2+)</name>
        <dbReference type="ChEBI" id="CHEBI:18420"/>
    </cofactor>
    <text evidence="7">Binds 1 Mg(2+) ion per subunit.</text>
</comment>
<dbReference type="Proteomes" id="UP001165422">
    <property type="component" value="Unassembled WGS sequence"/>
</dbReference>
<comment type="similarity">
    <text evidence="1 7 8">Belongs to the HAM1 NTPase family.</text>
</comment>
<dbReference type="CDD" id="cd00515">
    <property type="entry name" value="HAM1"/>
    <property type="match status" value="1"/>
</dbReference>
<organism evidence="9 10">
    <name type="scientific">Clostridium aromativorans</name>
    <dbReference type="NCBI Taxonomy" id="2836848"/>
    <lineage>
        <taxon>Bacteria</taxon>
        <taxon>Bacillati</taxon>
        <taxon>Bacillota</taxon>
        <taxon>Clostridia</taxon>
        <taxon>Eubacteriales</taxon>
        <taxon>Clostridiaceae</taxon>
        <taxon>Clostridium</taxon>
    </lineage>
</organism>
<comment type="caution">
    <text evidence="9">The sequence shown here is derived from an EMBL/GenBank/DDBJ whole genome shotgun (WGS) entry which is preliminary data.</text>
</comment>
<dbReference type="NCBIfam" id="NF011397">
    <property type="entry name" value="PRK14822.1"/>
    <property type="match status" value="1"/>
</dbReference>
<dbReference type="PANTHER" id="PTHR11067:SF9">
    <property type="entry name" value="INOSINE TRIPHOSPHATE PYROPHOSPHATASE"/>
    <property type="match status" value="1"/>
</dbReference>
<evidence type="ECO:0000256" key="3">
    <source>
        <dbReference type="ARBA" id="ARBA00022741"/>
    </source>
</evidence>
<feature type="binding site" evidence="7">
    <location>
        <position position="179"/>
    </location>
    <ligand>
        <name>substrate</name>
    </ligand>
</feature>
<evidence type="ECO:0000256" key="4">
    <source>
        <dbReference type="ARBA" id="ARBA00022801"/>
    </source>
</evidence>
<feature type="active site" description="Proton acceptor" evidence="7">
    <location>
        <position position="73"/>
    </location>
</feature>
<comment type="catalytic activity">
    <reaction evidence="7">
        <text>ITP + H2O = IMP + diphosphate + H(+)</text>
        <dbReference type="Rhea" id="RHEA:29399"/>
        <dbReference type="ChEBI" id="CHEBI:15377"/>
        <dbReference type="ChEBI" id="CHEBI:15378"/>
        <dbReference type="ChEBI" id="CHEBI:33019"/>
        <dbReference type="ChEBI" id="CHEBI:58053"/>
        <dbReference type="ChEBI" id="CHEBI:61402"/>
        <dbReference type="EC" id="3.6.1.66"/>
    </reaction>
</comment>
<comment type="catalytic activity">
    <reaction evidence="7">
        <text>XTP + H2O = XMP + diphosphate + H(+)</text>
        <dbReference type="Rhea" id="RHEA:28610"/>
        <dbReference type="ChEBI" id="CHEBI:15377"/>
        <dbReference type="ChEBI" id="CHEBI:15378"/>
        <dbReference type="ChEBI" id="CHEBI:33019"/>
        <dbReference type="ChEBI" id="CHEBI:57464"/>
        <dbReference type="ChEBI" id="CHEBI:61314"/>
        <dbReference type="EC" id="3.6.1.66"/>
    </reaction>
</comment>
<keyword evidence="4 7" id="KW-0378">Hydrolase</keyword>
<evidence type="ECO:0000256" key="2">
    <source>
        <dbReference type="ARBA" id="ARBA00022723"/>
    </source>
</evidence>
<feature type="binding site" evidence="7">
    <location>
        <position position="74"/>
    </location>
    <ligand>
        <name>substrate</name>
    </ligand>
</feature>
<dbReference type="HAMAP" id="MF_01405">
    <property type="entry name" value="Non_canon_purine_NTPase"/>
    <property type="match status" value="1"/>
</dbReference>
<evidence type="ECO:0000313" key="9">
    <source>
        <dbReference type="EMBL" id="MCC9294390.1"/>
    </source>
</evidence>
<keyword evidence="5 7" id="KW-0460">Magnesium</keyword>
<evidence type="ECO:0000256" key="7">
    <source>
        <dbReference type="HAMAP-Rule" id="MF_01405"/>
    </source>
</evidence>
<feature type="binding site" evidence="7">
    <location>
        <position position="42"/>
    </location>
    <ligand>
        <name>Mg(2+)</name>
        <dbReference type="ChEBI" id="CHEBI:18420"/>
    </ligand>
</feature>
<dbReference type="EC" id="3.6.1.66" evidence="7"/>
<feature type="binding site" evidence="7">
    <location>
        <begin position="156"/>
        <end position="159"/>
    </location>
    <ligand>
        <name>substrate</name>
    </ligand>
</feature>
<keyword evidence="3 7" id="KW-0547">Nucleotide-binding</keyword>
<keyword evidence="6 7" id="KW-0546">Nucleotide metabolism</keyword>
<comment type="catalytic activity">
    <reaction evidence="7">
        <text>dITP + H2O = dIMP + diphosphate + H(+)</text>
        <dbReference type="Rhea" id="RHEA:28342"/>
        <dbReference type="ChEBI" id="CHEBI:15377"/>
        <dbReference type="ChEBI" id="CHEBI:15378"/>
        <dbReference type="ChEBI" id="CHEBI:33019"/>
        <dbReference type="ChEBI" id="CHEBI:61194"/>
        <dbReference type="ChEBI" id="CHEBI:61382"/>
        <dbReference type="EC" id="3.6.1.66"/>
    </reaction>
</comment>